<organism evidence="1">
    <name type="scientific">Auxenochlorella protothecoides</name>
    <name type="common">Green microalga</name>
    <name type="synonym">Chlorella protothecoides</name>
    <dbReference type="NCBI Taxonomy" id="3075"/>
    <lineage>
        <taxon>Eukaryota</taxon>
        <taxon>Viridiplantae</taxon>
        <taxon>Chlorophyta</taxon>
        <taxon>core chlorophytes</taxon>
        <taxon>Trebouxiophyceae</taxon>
        <taxon>Chlorellales</taxon>
        <taxon>Chlorellaceae</taxon>
        <taxon>Auxenochlorella</taxon>
    </lineage>
</organism>
<proteinExistence type="predicted"/>
<reference evidence="1" key="1">
    <citation type="submission" date="2015-08" db="EMBL/GenBank/DDBJ databases">
        <authorList>
            <person name="Babu N.S."/>
            <person name="Beckwith C.J."/>
            <person name="Beseler K.G."/>
            <person name="Brison A."/>
            <person name="Carone J.V."/>
            <person name="Caskin T.P."/>
            <person name="Diamond M."/>
            <person name="Durham M.E."/>
            <person name="Foxe J.M."/>
            <person name="Go M."/>
            <person name="Henderson B.A."/>
            <person name="Jones I.B."/>
            <person name="McGettigan J.A."/>
            <person name="Micheletti S.J."/>
            <person name="Nasrallah M.E."/>
            <person name="Ortiz D."/>
            <person name="Piller C.R."/>
            <person name="Privatt S.R."/>
            <person name="Schneider S.L."/>
            <person name="Sharp S."/>
            <person name="Smith T.C."/>
            <person name="Stanton J.D."/>
            <person name="Ullery H.E."/>
            <person name="Wilson R.J."/>
            <person name="Serrano M.G."/>
            <person name="Buck G."/>
            <person name="Lee V."/>
            <person name="Wang Y."/>
            <person name="Carvalho R."/>
            <person name="Voegtly L."/>
            <person name="Shi R."/>
            <person name="Duckworth R."/>
            <person name="Johnson A."/>
            <person name="Loviza R."/>
            <person name="Walstead R."/>
            <person name="Shah Z."/>
            <person name="Kiflezghi M."/>
            <person name="Wade K."/>
            <person name="Ball S.L."/>
            <person name="Bradley K.W."/>
            <person name="Asai D.J."/>
            <person name="Bowman C.A."/>
            <person name="Russell D.A."/>
            <person name="Pope W.H."/>
            <person name="Jacobs-Sera D."/>
            <person name="Hendrix R.W."/>
            <person name="Hatfull G.F."/>
        </authorList>
    </citation>
    <scope>NUCLEOTIDE SEQUENCE</scope>
</reference>
<protein>
    <submittedName>
        <fullName evidence="1">Uncharacterized protein</fullName>
    </submittedName>
</protein>
<evidence type="ECO:0000313" key="1">
    <source>
        <dbReference type="EMBL" id="JAT75101.1"/>
    </source>
</evidence>
<name>A0A1D2A7R0_AUXPR</name>
<dbReference type="EMBL" id="GDKF01003521">
    <property type="protein sequence ID" value="JAT75101.1"/>
    <property type="molecule type" value="Transcribed_RNA"/>
</dbReference>
<accession>A0A1D2A7R0</accession>
<dbReference type="AlphaFoldDB" id="A0A1D2A7R0"/>
<gene>
    <name evidence="1" type="ORF">g.7920</name>
</gene>
<sequence>MCAMVQGSLFSSTTPAPTAHGLRSCCLLPRSSKVFLKPLALATPLRGRAGFAARCRAPADDDFYEELAVAAEEGEEQIPGSYRDAMSKQTPLGRAVEDAVADLDALVLAEKEQQEKAAELLSKLGVSYHPNPSP</sequence>